<proteinExistence type="predicted"/>
<dbReference type="Proteomes" id="UP000315496">
    <property type="component" value="Chromosome 1"/>
</dbReference>
<dbReference type="EMBL" id="VDLU01000001">
    <property type="protein sequence ID" value="TNJ30568.1"/>
    <property type="molecule type" value="Genomic_DNA"/>
</dbReference>
<sequence length="177" mass="19430">MLLIEALVPLTGRMETVRSAQIAAYAPSTYTQRVRARFFPTRLTLEPQLTYVEGSNTSSLPSQLVDSIVKKRAVASSPCTEALTFAEPNDYTTLSNALSQLEERISIIQRSHQALLEGCEELEREQQHGSLGGPLKALTEAVERLEEASLGLYRYETAVSDAAAVLERVPRLSPLAP</sequence>
<accession>A0A4Z1T4H2</accession>
<protein>
    <submittedName>
        <fullName evidence="1">Uncharacterized protein</fullName>
    </submittedName>
</protein>
<organism evidence="1 2">
    <name type="scientific">Giardia muris</name>
    <dbReference type="NCBI Taxonomy" id="5742"/>
    <lineage>
        <taxon>Eukaryota</taxon>
        <taxon>Metamonada</taxon>
        <taxon>Diplomonadida</taxon>
        <taxon>Hexamitidae</taxon>
        <taxon>Giardiinae</taxon>
        <taxon>Giardia</taxon>
    </lineage>
</organism>
<name>A0A4Z1T4H2_GIAMU</name>
<evidence type="ECO:0000313" key="1">
    <source>
        <dbReference type="EMBL" id="TNJ30568.1"/>
    </source>
</evidence>
<keyword evidence="2" id="KW-1185">Reference proteome</keyword>
<dbReference type="VEuPathDB" id="GiardiaDB:GMRT_12276"/>
<dbReference type="AlphaFoldDB" id="A0A4Z1T4H2"/>
<evidence type="ECO:0000313" key="2">
    <source>
        <dbReference type="Proteomes" id="UP000315496"/>
    </source>
</evidence>
<reference evidence="1 2" key="1">
    <citation type="submission" date="2019-05" db="EMBL/GenBank/DDBJ databases">
        <title>The compact genome of Giardia muris reveals important steps in the evolution of intestinal protozoan parasites.</title>
        <authorList>
            <person name="Xu F."/>
            <person name="Jimenez-Gonzalez A."/>
            <person name="Einarsson E."/>
            <person name="Astvaldsson A."/>
            <person name="Peirasmaki D."/>
            <person name="Eckmann L."/>
            <person name="Andersson J.O."/>
            <person name="Svard S.G."/>
            <person name="Jerlstrom-Hultqvist J."/>
        </authorList>
    </citation>
    <scope>NUCLEOTIDE SEQUENCE [LARGE SCALE GENOMIC DNA]</scope>
    <source>
        <strain evidence="1 2">Roberts-Thomson</strain>
    </source>
</reference>
<comment type="caution">
    <text evidence="1">The sequence shown here is derived from an EMBL/GenBank/DDBJ whole genome shotgun (WGS) entry which is preliminary data.</text>
</comment>
<gene>
    <name evidence="1" type="ORF">GMRT_12276</name>
</gene>